<sequence length="345" mass="40590">MDKKAFLDEIEELKQREDYSGLIVKIEESEPKNWSILVEKYPEKLEEAQSLSSVQQRVKITLFQLEKLAEKYIEKHGIGVEIRANQKEIDRLRSRVLSNKDRLFDFNSATPFPSRCTFAVTKSFLKGCRDYLHTDWRAEFSDDLLRFEGQTLLLESQQGNLTKCLNEKGKEIKLHPQTLSGLMLIINHHCDTRYWLKMEMPQEMRWALEQGAKRDLREIVSSLDTDPQVKRLFYRCDFEVSLKQFCKALIEAIQHIHTYNHLLDDLSVDKNKDVALRAVSDALDAIGWDQIMLAEDRLEALSLFKEWVDLITRMLSHYLRYYHTECLKSSMFELAEYSTAKPKKR</sequence>
<dbReference type="AlphaFoldDB" id="A0A7Y0MSQ6"/>
<dbReference type="Proteomes" id="UP000565155">
    <property type="component" value="Unassembled WGS sequence"/>
</dbReference>
<accession>A0A7Y0MSQ6</accession>
<reference evidence="1 2" key="1">
    <citation type="submission" date="2020-04" db="EMBL/GenBank/DDBJ databases">
        <title>Whole-genome sequencing of Vibrio spp. from China reveals different genetic environments of blaCTX-M-14 among diverse lineages.</title>
        <authorList>
            <person name="Zheng Z."/>
            <person name="Ye L."/>
            <person name="Chen S."/>
        </authorList>
    </citation>
    <scope>NUCLEOTIDE SEQUENCE [LARGE SCALE GENOMIC DNA]</scope>
    <source>
        <strain evidence="1 2">Vb1636</strain>
    </source>
</reference>
<organism evidence="1 2">
    <name type="scientific">Vibrio alginolyticus</name>
    <dbReference type="NCBI Taxonomy" id="663"/>
    <lineage>
        <taxon>Bacteria</taxon>
        <taxon>Pseudomonadati</taxon>
        <taxon>Pseudomonadota</taxon>
        <taxon>Gammaproteobacteria</taxon>
        <taxon>Vibrionales</taxon>
        <taxon>Vibrionaceae</taxon>
        <taxon>Vibrio</taxon>
    </lineage>
</organism>
<gene>
    <name evidence="1" type="ORF">HKB35_03240</name>
</gene>
<dbReference type="RefSeq" id="WP_169628393.1">
    <property type="nucleotide sequence ID" value="NZ_JABCMA010000002.1"/>
</dbReference>
<dbReference type="EMBL" id="JABCMA010000002">
    <property type="protein sequence ID" value="NMR72630.1"/>
    <property type="molecule type" value="Genomic_DNA"/>
</dbReference>
<protein>
    <submittedName>
        <fullName evidence="1">Uncharacterized protein</fullName>
    </submittedName>
</protein>
<proteinExistence type="predicted"/>
<evidence type="ECO:0000313" key="2">
    <source>
        <dbReference type="Proteomes" id="UP000565155"/>
    </source>
</evidence>
<evidence type="ECO:0000313" key="1">
    <source>
        <dbReference type="EMBL" id="NMR72630.1"/>
    </source>
</evidence>
<comment type="caution">
    <text evidence="1">The sequence shown here is derived from an EMBL/GenBank/DDBJ whole genome shotgun (WGS) entry which is preliminary data.</text>
</comment>
<name>A0A7Y0MSQ6_VIBAL</name>